<organism evidence="2">
    <name type="scientific">marine sediment metagenome</name>
    <dbReference type="NCBI Taxonomy" id="412755"/>
    <lineage>
        <taxon>unclassified sequences</taxon>
        <taxon>metagenomes</taxon>
        <taxon>ecological metagenomes</taxon>
    </lineage>
</organism>
<name>X1BD08_9ZZZZ</name>
<feature type="domain" description="DUF488" evidence="1">
    <location>
        <begin position="16"/>
        <end position="95"/>
    </location>
</feature>
<evidence type="ECO:0000313" key="2">
    <source>
        <dbReference type="EMBL" id="GAG92905.1"/>
    </source>
</evidence>
<gene>
    <name evidence="2" type="ORF">S01H4_50622</name>
</gene>
<reference evidence="2" key="1">
    <citation type="journal article" date="2014" name="Front. Microbiol.">
        <title>High frequency of phylogenetically diverse reductive dehalogenase-homologous genes in deep subseafloor sedimentary metagenomes.</title>
        <authorList>
            <person name="Kawai M."/>
            <person name="Futagami T."/>
            <person name="Toyoda A."/>
            <person name="Takaki Y."/>
            <person name="Nishi S."/>
            <person name="Hori S."/>
            <person name="Arai W."/>
            <person name="Tsubouchi T."/>
            <person name="Morono Y."/>
            <person name="Uchiyama I."/>
            <person name="Ito T."/>
            <person name="Fujiyama A."/>
            <person name="Inagaki F."/>
            <person name="Takami H."/>
        </authorList>
    </citation>
    <scope>NUCLEOTIDE SEQUENCE</scope>
    <source>
        <strain evidence="2">Expedition CK06-06</strain>
    </source>
</reference>
<dbReference type="AlphaFoldDB" id="X1BD08"/>
<feature type="non-terminal residue" evidence="2">
    <location>
        <position position="96"/>
    </location>
</feature>
<sequence>MTILEGYFAKIDDYPEDELKLCVASSYPFFVKKGKMIHYFALAPSLKLLRDYKAGYIPWEEYTPKFKDEMRQHASMQTLEMLKEIKGRPIRLLCWE</sequence>
<evidence type="ECO:0000259" key="1">
    <source>
        <dbReference type="Pfam" id="PF22751"/>
    </source>
</evidence>
<dbReference type="Pfam" id="PF22751">
    <property type="entry name" value="DUF488-N3a"/>
    <property type="match status" value="1"/>
</dbReference>
<dbReference type="InterPro" id="IPR054495">
    <property type="entry name" value="DUF488-N3a"/>
</dbReference>
<accession>X1BD08</accession>
<dbReference type="EMBL" id="BART01028757">
    <property type="protein sequence ID" value="GAG92905.1"/>
    <property type="molecule type" value="Genomic_DNA"/>
</dbReference>
<comment type="caution">
    <text evidence="2">The sequence shown here is derived from an EMBL/GenBank/DDBJ whole genome shotgun (WGS) entry which is preliminary data.</text>
</comment>
<proteinExistence type="predicted"/>
<protein>
    <recommendedName>
        <fullName evidence="1">DUF488 domain-containing protein</fullName>
    </recommendedName>
</protein>